<keyword evidence="3" id="KW-0964">Secreted</keyword>
<evidence type="ECO:0000256" key="8">
    <source>
        <dbReference type="ARBA" id="ARBA00023180"/>
    </source>
</evidence>
<evidence type="ECO:0000256" key="9">
    <source>
        <dbReference type="ARBA" id="ARBA00023295"/>
    </source>
</evidence>
<keyword evidence="9 11" id="KW-0326">Glycosidase</keyword>
<comment type="subcellular location">
    <subcellularLocation>
        <location evidence="1">Secreted</location>
    </subcellularLocation>
</comment>
<dbReference type="GO" id="GO:0045490">
    <property type="term" value="P:pectin catabolic process"/>
    <property type="evidence" value="ECO:0007669"/>
    <property type="project" value="UniProtKB-ARBA"/>
</dbReference>
<keyword evidence="14" id="KW-1185">Reference proteome</keyword>
<keyword evidence="10" id="KW-0961">Cell wall biogenesis/degradation</keyword>
<evidence type="ECO:0000256" key="1">
    <source>
        <dbReference type="ARBA" id="ARBA00004613"/>
    </source>
</evidence>
<dbReference type="SMART" id="SM00710">
    <property type="entry name" value="PbH1"/>
    <property type="match status" value="6"/>
</dbReference>
<dbReference type="SUPFAM" id="SSF51126">
    <property type="entry name" value="Pectin lyase-like"/>
    <property type="match status" value="1"/>
</dbReference>
<dbReference type="InterPro" id="IPR000743">
    <property type="entry name" value="Glyco_hydro_28"/>
</dbReference>
<dbReference type="InterPro" id="IPR006626">
    <property type="entry name" value="PbH1"/>
</dbReference>
<comment type="similarity">
    <text evidence="2 11">Belongs to the glycosyl hydrolase 28 family.</text>
</comment>
<keyword evidence="4 12" id="KW-0732">Signal</keyword>
<dbReference type="GO" id="GO:0005576">
    <property type="term" value="C:extracellular region"/>
    <property type="evidence" value="ECO:0007669"/>
    <property type="project" value="UniProtKB-SubCell"/>
</dbReference>
<dbReference type="AlphaFoldDB" id="A0A8H7VJS5"/>
<sequence>MKLIQITAGIALLFAACPISFAAPTRRATTCTVKSSGGDDTPVIIEAFEKCNNGGVVEFPKGSTYNLQSVITIEDLQDITIDFQGTLNLPEYNTKFEDEKAFIYLRGDNIHFSGAGTINGNGQGWYDAVNRKAPPLFKPRASNSYFGGFSIVKAPRSHFSVNNCENVVFEKININTVSDDEEKDAHNTDAFDVSDSTGIIIQHSTIVNGDDCIAVNGGAHNLTVTGLDCTGSHGFSVGSLGKKSEELDEVSDLKFISNACHDCQNGVRIKTWPGGQGSVKGIVFDDIQLDNVEHPILITTHYCDDQQQEYCNGEDSHSLTISDVSITNIRGSAAEKKYPIVDINCSTDTPCTDFSLSKIDIEASSSTTANVCINLEGSDGISYCK</sequence>
<evidence type="ECO:0000313" key="14">
    <source>
        <dbReference type="Proteomes" id="UP000646827"/>
    </source>
</evidence>
<dbReference type="Gene3D" id="2.160.20.10">
    <property type="entry name" value="Single-stranded right-handed beta-helix, Pectin lyase-like"/>
    <property type="match status" value="1"/>
</dbReference>
<gene>
    <name evidence="13" type="ORF">INT45_008849</name>
</gene>
<reference evidence="13 14" key="1">
    <citation type="submission" date="2020-12" db="EMBL/GenBank/DDBJ databases">
        <title>Metabolic potential, ecology and presence of endohyphal bacteria is reflected in genomic diversity of Mucoromycotina.</title>
        <authorList>
            <person name="Muszewska A."/>
            <person name="Okrasinska A."/>
            <person name="Steczkiewicz K."/>
            <person name="Drgas O."/>
            <person name="Orlowska M."/>
            <person name="Perlinska-Lenart U."/>
            <person name="Aleksandrzak-Piekarczyk T."/>
            <person name="Szatraj K."/>
            <person name="Zielenkiewicz U."/>
            <person name="Pilsyk S."/>
            <person name="Malc E."/>
            <person name="Mieczkowski P."/>
            <person name="Kruszewska J.S."/>
            <person name="Biernat P."/>
            <person name="Pawlowska J."/>
        </authorList>
    </citation>
    <scope>NUCLEOTIDE SEQUENCE [LARGE SCALE GENOMIC DNA]</scope>
    <source>
        <strain evidence="13 14">CBS 142.35</strain>
    </source>
</reference>
<evidence type="ECO:0000256" key="5">
    <source>
        <dbReference type="ARBA" id="ARBA00022737"/>
    </source>
</evidence>
<dbReference type="EMBL" id="JAEPRB010000324">
    <property type="protein sequence ID" value="KAG2217134.1"/>
    <property type="molecule type" value="Genomic_DNA"/>
</dbReference>
<proteinExistence type="inferred from homology"/>
<evidence type="ECO:0000256" key="12">
    <source>
        <dbReference type="SAM" id="SignalP"/>
    </source>
</evidence>
<dbReference type="PANTHER" id="PTHR31736:SF19">
    <property type="entry name" value="PECTIN LYASE SUPERFAMILY PROTEIN-RELATED"/>
    <property type="match status" value="1"/>
</dbReference>
<dbReference type="Pfam" id="PF00295">
    <property type="entry name" value="Glyco_hydro_28"/>
    <property type="match status" value="1"/>
</dbReference>
<dbReference type="PROSITE" id="PS51257">
    <property type="entry name" value="PROKAR_LIPOPROTEIN"/>
    <property type="match status" value="1"/>
</dbReference>
<evidence type="ECO:0000256" key="10">
    <source>
        <dbReference type="ARBA" id="ARBA00023316"/>
    </source>
</evidence>
<dbReference type="GO" id="GO:0004650">
    <property type="term" value="F:polygalacturonase activity"/>
    <property type="evidence" value="ECO:0007669"/>
    <property type="project" value="InterPro"/>
</dbReference>
<organism evidence="13 14">
    <name type="scientific">Circinella minor</name>
    <dbReference type="NCBI Taxonomy" id="1195481"/>
    <lineage>
        <taxon>Eukaryota</taxon>
        <taxon>Fungi</taxon>
        <taxon>Fungi incertae sedis</taxon>
        <taxon>Mucoromycota</taxon>
        <taxon>Mucoromycotina</taxon>
        <taxon>Mucoromycetes</taxon>
        <taxon>Mucorales</taxon>
        <taxon>Lichtheimiaceae</taxon>
        <taxon>Circinella</taxon>
    </lineage>
</organism>
<evidence type="ECO:0000256" key="3">
    <source>
        <dbReference type="ARBA" id="ARBA00022525"/>
    </source>
</evidence>
<evidence type="ECO:0000256" key="2">
    <source>
        <dbReference type="ARBA" id="ARBA00008834"/>
    </source>
</evidence>
<dbReference type="GO" id="GO:0071555">
    <property type="term" value="P:cell wall organization"/>
    <property type="evidence" value="ECO:0007669"/>
    <property type="project" value="UniProtKB-KW"/>
</dbReference>
<dbReference type="PANTHER" id="PTHR31736">
    <property type="match status" value="1"/>
</dbReference>
<dbReference type="InterPro" id="IPR012334">
    <property type="entry name" value="Pectin_lyas_fold"/>
</dbReference>
<evidence type="ECO:0000256" key="4">
    <source>
        <dbReference type="ARBA" id="ARBA00022729"/>
    </source>
</evidence>
<evidence type="ECO:0000313" key="13">
    <source>
        <dbReference type="EMBL" id="KAG2217134.1"/>
    </source>
</evidence>
<evidence type="ECO:0000256" key="11">
    <source>
        <dbReference type="RuleBase" id="RU361169"/>
    </source>
</evidence>
<name>A0A8H7VJS5_9FUNG</name>
<keyword evidence="6 11" id="KW-0378">Hydrolase</keyword>
<dbReference type="OrthoDB" id="187139at2759"/>
<keyword evidence="5" id="KW-0677">Repeat</keyword>
<dbReference type="InterPro" id="IPR011050">
    <property type="entry name" value="Pectin_lyase_fold/virulence"/>
</dbReference>
<keyword evidence="7" id="KW-1015">Disulfide bond</keyword>
<dbReference type="GO" id="GO:0046576">
    <property type="term" value="F:rhamnogalacturonan alpha-L-rhamnopyranosyl-(1-&gt;4)-alpha-D-galactopyranosyluronide lyase activity"/>
    <property type="evidence" value="ECO:0007669"/>
    <property type="project" value="UniProtKB-ARBA"/>
</dbReference>
<protein>
    <submittedName>
        <fullName evidence="13">Uncharacterized protein</fullName>
    </submittedName>
</protein>
<evidence type="ECO:0000256" key="6">
    <source>
        <dbReference type="ARBA" id="ARBA00022801"/>
    </source>
</evidence>
<dbReference type="Proteomes" id="UP000646827">
    <property type="component" value="Unassembled WGS sequence"/>
</dbReference>
<comment type="caution">
    <text evidence="13">The sequence shown here is derived from an EMBL/GenBank/DDBJ whole genome shotgun (WGS) entry which is preliminary data.</text>
</comment>
<accession>A0A8H7VJS5</accession>
<feature type="signal peptide" evidence="12">
    <location>
        <begin position="1"/>
        <end position="22"/>
    </location>
</feature>
<keyword evidence="8" id="KW-0325">Glycoprotein</keyword>
<evidence type="ECO:0000256" key="7">
    <source>
        <dbReference type="ARBA" id="ARBA00023157"/>
    </source>
</evidence>
<feature type="chain" id="PRO_5034458105" evidence="12">
    <location>
        <begin position="23"/>
        <end position="385"/>
    </location>
</feature>